<keyword evidence="2" id="KW-1185">Reference proteome</keyword>
<proteinExistence type="predicted"/>
<dbReference type="EMBL" id="VSRR010129674">
    <property type="protein sequence ID" value="MPD02041.1"/>
    <property type="molecule type" value="Genomic_DNA"/>
</dbReference>
<evidence type="ECO:0000313" key="2">
    <source>
        <dbReference type="Proteomes" id="UP000324222"/>
    </source>
</evidence>
<evidence type="ECO:0000313" key="1">
    <source>
        <dbReference type="EMBL" id="MPD02041.1"/>
    </source>
</evidence>
<gene>
    <name evidence="1" type="ORF">E2C01_097596</name>
</gene>
<dbReference type="AlphaFoldDB" id="A0A5B7JZ16"/>
<organism evidence="1 2">
    <name type="scientific">Portunus trituberculatus</name>
    <name type="common">Swimming crab</name>
    <name type="synonym">Neptunus trituberculatus</name>
    <dbReference type="NCBI Taxonomy" id="210409"/>
    <lineage>
        <taxon>Eukaryota</taxon>
        <taxon>Metazoa</taxon>
        <taxon>Ecdysozoa</taxon>
        <taxon>Arthropoda</taxon>
        <taxon>Crustacea</taxon>
        <taxon>Multicrustacea</taxon>
        <taxon>Malacostraca</taxon>
        <taxon>Eumalacostraca</taxon>
        <taxon>Eucarida</taxon>
        <taxon>Decapoda</taxon>
        <taxon>Pleocyemata</taxon>
        <taxon>Brachyura</taxon>
        <taxon>Eubrachyura</taxon>
        <taxon>Portunoidea</taxon>
        <taxon>Portunidae</taxon>
        <taxon>Portuninae</taxon>
        <taxon>Portunus</taxon>
    </lineage>
</organism>
<sequence>MYEAQMPIFPAVLQQYFRSATRLFRHYANVTGDLMTSDPATLSSLSVICSYDFTLPEKCECVSLFTSYTPRYSSPGAAITSCHLER</sequence>
<protein>
    <submittedName>
        <fullName evidence="1">Uncharacterized protein</fullName>
    </submittedName>
</protein>
<accession>A0A5B7JZ16</accession>
<dbReference type="Proteomes" id="UP000324222">
    <property type="component" value="Unassembled WGS sequence"/>
</dbReference>
<name>A0A5B7JZ16_PORTR</name>
<reference evidence="1 2" key="1">
    <citation type="submission" date="2019-05" db="EMBL/GenBank/DDBJ databases">
        <title>Another draft genome of Portunus trituberculatus and its Hox gene families provides insights of decapod evolution.</title>
        <authorList>
            <person name="Jeong J.-H."/>
            <person name="Song I."/>
            <person name="Kim S."/>
            <person name="Choi T."/>
            <person name="Kim D."/>
            <person name="Ryu S."/>
            <person name="Kim W."/>
        </authorList>
    </citation>
    <scope>NUCLEOTIDE SEQUENCE [LARGE SCALE GENOMIC DNA]</scope>
    <source>
        <tissue evidence="1">Muscle</tissue>
    </source>
</reference>
<comment type="caution">
    <text evidence="1">The sequence shown here is derived from an EMBL/GenBank/DDBJ whole genome shotgun (WGS) entry which is preliminary data.</text>
</comment>